<dbReference type="Gramene" id="PRQ38507">
    <property type="protein sequence ID" value="PRQ38507"/>
    <property type="gene ID" value="RchiOBHm_Chr4g0414721"/>
</dbReference>
<comment type="caution">
    <text evidence="3">The sequence shown here is derived from an EMBL/GenBank/DDBJ whole genome shotgun (WGS) entry which is preliminary data.</text>
</comment>
<sequence>MEVDNNAKETTLACLPNPKQKKVEVEKNVKETTVACKPNPKQGKKHKIYVFGLEHRIVVKDIKDIQEKLKKSTYERVMFLCKRVKETLGNPEKYTEFLKQFHMYASGVVDATEFLNLVDDSVQADQSLMHDFDEFLEHYDKVDALVSLNFGLGVGL</sequence>
<protein>
    <submittedName>
        <fullName evidence="3">Uncharacterized protein</fullName>
    </submittedName>
</protein>
<dbReference type="InterPro" id="IPR036600">
    <property type="entry name" value="PAH_sf"/>
</dbReference>
<reference evidence="3 4" key="1">
    <citation type="journal article" date="2018" name="Nat. Genet.">
        <title>The Rosa genome provides new insights in the design of modern roses.</title>
        <authorList>
            <person name="Bendahmane M."/>
        </authorList>
    </citation>
    <scope>NUCLEOTIDE SEQUENCE [LARGE SCALE GENOMIC DNA]</scope>
    <source>
        <strain evidence="4">cv. Old Blush</strain>
    </source>
</reference>
<evidence type="ECO:0000313" key="4">
    <source>
        <dbReference type="Proteomes" id="UP000238479"/>
    </source>
</evidence>
<dbReference type="Gene3D" id="1.20.1160.11">
    <property type="entry name" value="Paired amphipathic helix"/>
    <property type="match status" value="1"/>
</dbReference>
<dbReference type="AlphaFoldDB" id="A0A2P6QWE1"/>
<dbReference type="SUPFAM" id="SSF47762">
    <property type="entry name" value="PAH2 domain"/>
    <property type="match status" value="1"/>
</dbReference>
<keyword evidence="4" id="KW-1185">Reference proteome</keyword>
<evidence type="ECO:0000313" key="3">
    <source>
        <dbReference type="EMBL" id="PRQ38507.1"/>
    </source>
</evidence>
<name>A0A2P6QWE1_ROSCH</name>
<dbReference type="STRING" id="74649.A0A2P6QWE1"/>
<keyword evidence="2" id="KW-0539">Nucleus</keyword>
<evidence type="ECO:0000256" key="1">
    <source>
        <dbReference type="ARBA" id="ARBA00004123"/>
    </source>
</evidence>
<accession>A0A2P6QWE1</accession>
<evidence type="ECO:0000256" key="2">
    <source>
        <dbReference type="ARBA" id="ARBA00023242"/>
    </source>
</evidence>
<organism evidence="3 4">
    <name type="scientific">Rosa chinensis</name>
    <name type="common">China rose</name>
    <dbReference type="NCBI Taxonomy" id="74649"/>
    <lineage>
        <taxon>Eukaryota</taxon>
        <taxon>Viridiplantae</taxon>
        <taxon>Streptophyta</taxon>
        <taxon>Embryophyta</taxon>
        <taxon>Tracheophyta</taxon>
        <taxon>Spermatophyta</taxon>
        <taxon>Magnoliopsida</taxon>
        <taxon>eudicotyledons</taxon>
        <taxon>Gunneridae</taxon>
        <taxon>Pentapetalae</taxon>
        <taxon>rosids</taxon>
        <taxon>fabids</taxon>
        <taxon>Rosales</taxon>
        <taxon>Rosaceae</taxon>
        <taxon>Rosoideae</taxon>
        <taxon>Rosoideae incertae sedis</taxon>
        <taxon>Rosa</taxon>
    </lineage>
</organism>
<dbReference type="EMBL" id="PDCK01000042">
    <property type="protein sequence ID" value="PRQ38507.1"/>
    <property type="molecule type" value="Genomic_DNA"/>
</dbReference>
<gene>
    <name evidence="3" type="ORF">RchiOBHm_Chr4g0414721</name>
</gene>
<proteinExistence type="predicted"/>
<dbReference type="GO" id="GO:0006355">
    <property type="term" value="P:regulation of DNA-templated transcription"/>
    <property type="evidence" value="ECO:0007669"/>
    <property type="project" value="InterPro"/>
</dbReference>
<dbReference type="Proteomes" id="UP000238479">
    <property type="component" value="Chromosome 4"/>
</dbReference>
<dbReference type="GO" id="GO:0005634">
    <property type="term" value="C:nucleus"/>
    <property type="evidence" value="ECO:0007669"/>
    <property type="project" value="UniProtKB-SubCell"/>
</dbReference>
<comment type="subcellular location">
    <subcellularLocation>
        <location evidence="1">Nucleus</location>
    </subcellularLocation>
</comment>